<organism evidence="3 4">
    <name type="scientific">Pricia mediterranea</name>
    <dbReference type="NCBI Taxonomy" id="3076079"/>
    <lineage>
        <taxon>Bacteria</taxon>
        <taxon>Pseudomonadati</taxon>
        <taxon>Bacteroidota</taxon>
        <taxon>Flavobacteriia</taxon>
        <taxon>Flavobacteriales</taxon>
        <taxon>Flavobacteriaceae</taxon>
        <taxon>Pricia</taxon>
    </lineage>
</organism>
<sequence length="130" mass="14847">MYDAIYLVDDFEIVNILHRLLLRKLGLEGRAREFTDPELALEDLRHALYGDQRLLILLDINMPGLNGFEFLEHMVKEGFPPSIDVVVVTSSVSEGDMEMAKKFPQFVRDFVVKPLGLGKLEEILKRSFGP</sequence>
<dbReference type="PANTHER" id="PTHR44520:SF2">
    <property type="entry name" value="RESPONSE REGULATOR RCP1"/>
    <property type="match status" value="1"/>
</dbReference>
<keyword evidence="4" id="KW-1185">Reference proteome</keyword>
<dbReference type="PANTHER" id="PTHR44520">
    <property type="entry name" value="RESPONSE REGULATOR RCP1-RELATED"/>
    <property type="match status" value="1"/>
</dbReference>
<dbReference type="SMART" id="SM00448">
    <property type="entry name" value="REC"/>
    <property type="match status" value="1"/>
</dbReference>
<feature type="modified residue" description="4-aspartylphosphate" evidence="1">
    <location>
        <position position="59"/>
    </location>
</feature>
<protein>
    <submittedName>
        <fullName evidence="3">Response regulator</fullName>
    </submittedName>
</protein>
<evidence type="ECO:0000259" key="2">
    <source>
        <dbReference type="PROSITE" id="PS50110"/>
    </source>
</evidence>
<proteinExistence type="predicted"/>
<accession>A0ABU3L3M2</accession>
<comment type="caution">
    <text evidence="3">The sequence shown here is derived from an EMBL/GenBank/DDBJ whole genome shotgun (WGS) entry which is preliminary data.</text>
</comment>
<dbReference type="RefSeq" id="WP_314013114.1">
    <property type="nucleotide sequence ID" value="NZ_JAVTTP010000001.1"/>
</dbReference>
<dbReference type="InterPro" id="IPR011006">
    <property type="entry name" value="CheY-like_superfamily"/>
</dbReference>
<evidence type="ECO:0000256" key="1">
    <source>
        <dbReference type="PROSITE-ProRule" id="PRU00169"/>
    </source>
</evidence>
<feature type="domain" description="Response regulatory" evidence="2">
    <location>
        <begin position="4"/>
        <end position="128"/>
    </location>
</feature>
<dbReference type="PROSITE" id="PS50110">
    <property type="entry name" value="RESPONSE_REGULATORY"/>
    <property type="match status" value="1"/>
</dbReference>
<dbReference type="Proteomes" id="UP001250656">
    <property type="component" value="Unassembled WGS sequence"/>
</dbReference>
<dbReference type="Gene3D" id="3.40.50.2300">
    <property type="match status" value="1"/>
</dbReference>
<gene>
    <name evidence="3" type="ORF">RQM65_04810</name>
</gene>
<keyword evidence="1" id="KW-0597">Phosphoprotein</keyword>
<dbReference type="EMBL" id="JAVTTP010000001">
    <property type="protein sequence ID" value="MDT7827983.1"/>
    <property type="molecule type" value="Genomic_DNA"/>
</dbReference>
<evidence type="ECO:0000313" key="3">
    <source>
        <dbReference type="EMBL" id="MDT7827983.1"/>
    </source>
</evidence>
<reference evidence="3 4" key="1">
    <citation type="submission" date="2023-09" db="EMBL/GenBank/DDBJ databases">
        <title>Novel taxa isolated from Blanes Bay.</title>
        <authorList>
            <person name="Rey-Velasco X."/>
            <person name="Lucena T."/>
        </authorList>
    </citation>
    <scope>NUCLEOTIDE SEQUENCE [LARGE SCALE GENOMIC DNA]</scope>
    <source>
        <strain evidence="3 4">S334</strain>
    </source>
</reference>
<dbReference type="SUPFAM" id="SSF52172">
    <property type="entry name" value="CheY-like"/>
    <property type="match status" value="1"/>
</dbReference>
<evidence type="ECO:0000313" key="4">
    <source>
        <dbReference type="Proteomes" id="UP001250656"/>
    </source>
</evidence>
<name>A0ABU3L3M2_9FLAO</name>
<dbReference type="InterPro" id="IPR001789">
    <property type="entry name" value="Sig_transdc_resp-reg_receiver"/>
</dbReference>
<dbReference type="Pfam" id="PF00072">
    <property type="entry name" value="Response_reg"/>
    <property type="match status" value="1"/>
</dbReference>
<dbReference type="InterPro" id="IPR052893">
    <property type="entry name" value="TCS_response_regulator"/>
</dbReference>